<accession>A0A9W7X8H5</accession>
<reference evidence="1 2" key="1">
    <citation type="submission" date="2022-10" db="EMBL/GenBank/DDBJ databases">
        <title>WGS assembly of Paspalum vaginatum 540-79.</title>
        <authorList>
            <person name="Sun G."/>
            <person name="Wase N."/>
            <person name="Shu S."/>
            <person name="Jenkins J."/>
            <person name="Zhou B."/>
            <person name="Torres-Rodriguez J."/>
            <person name="Chen C."/>
            <person name="Sandor L."/>
            <person name="Plott C."/>
            <person name="Yoshinga Y."/>
            <person name="Daum C."/>
            <person name="Qi P."/>
            <person name="Barry K."/>
            <person name="Lipzen A."/>
            <person name="Berry L."/>
            <person name="Pedersen C."/>
            <person name="Gottilla T."/>
            <person name="Foltz A."/>
            <person name="Yu H."/>
            <person name="O'Malley R."/>
            <person name="Zhang C."/>
            <person name="Devos K."/>
            <person name="Sigmon B."/>
            <person name="Yu B."/>
            <person name="Obata T."/>
            <person name="Schmutz J."/>
            <person name="Schnable J."/>
        </authorList>
    </citation>
    <scope>NUCLEOTIDE SEQUENCE [LARGE SCALE GENOMIC DNA]</scope>
    <source>
        <strain evidence="2">cv. 540-79</strain>
    </source>
</reference>
<dbReference type="EMBL" id="MU630723">
    <property type="protein sequence ID" value="KAJ1253769.1"/>
    <property type="molecule type" value="Genomic_DNA"/>
</dbReference>
<sequence length="191" mass="21809">MRANIWRFRRAGRRGSREPLVPACCNGANYETCDCESCDVSDNMDDWNCRLLEGLSDAKHLALISKPKMFIFKRDLRFCPMFQKLKTLLLNDYWCVPDDFGALGCMLEHSPVLEKLTLQLCTECMGPKVEMELRVSSTMRSAAISKHLKKVELKCNAVDDRVLKILKFLCTFNISKLTCNARQASIFLTSP</sequence>
<gene>
    <name evidence="1" type="ORF">BS78_K191500</name>
</gene>
<keyword evidence="2" id="KW-1185">Reference proteome</keyword>
<dbReference type="PANTHER" id="PTHR34223:SF107">
    <property type="entry name" value="F-BOX DOMAIN-CONTAINING PROTEIN"/>
    <property type="match status" value="1"/>
</dbReference>
<protein>
    <recommendedName>
        <fullName evidence="3">FBD domain-containing protein</fullName>
    </recommendedName>
</protein>
<comment type="caution">
    <text evidence="1">The sequence shown here is derived from an EMBL/GenBank/DDBJ whole genome shotgun (WGS) entry which is preliminary data.</text>
</comment>
<evidence type="ECO:0000313" key="2">
    <source>
        <dbReference type="Proteomes" id="UP001164776"/>
    </source>
</evidence>
<name>A0A9W7X8H5_9POAL</name>
<dbReference type="Proteomes" id="UP001164776">
    <property type="component" value="Unassembled WGS sequence"/>
</dbReference>
<organism evidence="1 2">
    <name type="scientific">Paspalum vaginatum</name>
    <name type="common">seashore paspalum</name>
    <dbReference type="NCBI Taxonomy" id="158149"/>
    <lineage>
        <taxon>Eukaryota</taxon>
        <taxon>Viridiplantae</taxon>
        <taxon>Streptophyta</taxon>
        <taxon>Embryophyta</taxon>
        <taxon>Tracheophyta</taxon>
        <taxon>Spermatophyta</taxon>
        <taxon>Magnoliopsida</taxon>
        <taxon>Liliopsida</taxon>
        <taxon>Poales</taxon>
        <taxon>Poaceae</taxon>
        <taxon>PACMAD clade</taxon>
        <taxon>Panicoideae</taxon>
        <taxon>Andropogonodae</taxon>
        <taxon>Paspaleae</taxon>
        <taxon>Paspalinae</taxon>
        <taxon>Paspalum</taxon>
    </lineage>
</organism>
<evidence type="ECO:0008006" key="3">
    <source>
        <dbReference type="Google" id="ProtNLM"/>
    </source>
</evidence>
<evidence type="ECO:0000313" key="1">
    <source>
        <dbReference type="EMBL" id="KAJ1253769.1"/>
    </source>
</evidence>
<proteinExistence type="predicted"/>
<dbReference type="AlphaFoldDB" id="A0A9W7X8H5"/>
<dbReference type="OrthoDB" id="690020at2759"/>
<dbReference type="PANTHER" id="PTHR34223">
    <property type="entry name" value="OS11G0201299 PROTEIN"/>
    <property type="match status" value="1"/>
</dbReference>
<dbReference type="InterPro" id="IPR053197">
    <property type="entry name" value="F-box_SCFL_complex_component"/>
</dbReference>